<dbReference type="EMBL" id="KB096080">
    <property type="protein sequence ID" value="ESO08516.1"/>
    <property type="molecule type" value="Genomic_DNA"/>
</dbReference>
<evidence type="ECO:0000313" key="12">
    <source>
        <dbReference type="Proteomes" id="UP000015101"/>
    </source>
</evidence>
<reference evidence="10 12" key="2">
    <citation type="journal article" date="2013" name="Nature">
        <title>Insights into bilaterian evolution from three spiralian genomes.</title>
        <authorList>
            <person name="Simakov O."/>
            <person name="Marletaz F."/>
            <person name="Cho S.J."/>
            <person name="Edsinger-Gonzales E."/>
            <person name="Havlak P."/>
            <person name="Hellsten U."/>
            <person name="Kuo D.H."/>
            <person name="Larsson T."/>
            <person name="Lv J."/>
            <person name="Arendt D."/>
            <person name="Savage R."/>
            <person name="Osoegawa K."/>
            <person name="de Jong P."/>
            <person name="Grimwood J."/>
            <person name="Chapman J.A."/>
            <person name="Shapiro H."/>
            <person name="Aerts A."/>
            <person name="Otillar R.P."/>
            <person name="Terry A.Y."/>
            <person name="Boore J.L."/>
            <person name="Grigoriev I.V."/>
            <person name="Lindberg D.R."/>
            <person name="Seaver E.C."/>
            <person name="Weisblat D.A."/>
            <person name="Putnam N.H."/>
            <person name="Rokhsar D.S."/>
        </authorList>
    </citation>
    <scope>NUCLEOTIDE SEQUENCE</scope>
</reference>
<feature type="binding site" evidence="7">
    <location>
        <position position="60"/>
    </location>
    <ligand>
        <name>ATP</name>
        <dbReference type="ChEBI" id="CHEBI:30616"/>
    </ligand>
</feature>
<gene>
    <name evidence="11" type="primary">20215055</name>
    <name evidence="10" type="ORF">HELRODRAFT_74790</name>
</gene>
<dbReference type="eggNOG" id="KOG0671">
    <property type="taxonomic scope" value="Eukaryota"/>
</dbReference>
<evidence type="ECO:0000256" key="3">
    <source>
        <dbReference type="ARBA" id="ARBA00022741"/>
    </source>
</evidence>
<dbReference type="PROSITE" id="PS00108">
    <property type="entry name" value="PROTEIN_KINASE_ST"/>
    <property type="match status" value="1"/>
</dbReference>
<evidence type="ECO:0000256" key="4">
    <source>
        <dbReference type="ARBA" id="ARBA00022777"/>
    </source>
</evidence>
<evidence type="ECO:0000313" key="11">
    <source>
        <dbReference type="EnsemblMetazoa" id="HelroP74790"/>
    </source>
</evidence>
<dbReference type="CTD" id="20215055"/>
<protein>
    <recommendedName>
        <fullName evidence="9">Protein kinase domain-containing protein</fullName>
    </recommendedName>
</protein>
<dbReference type="PANTHER" id="PTHR45646">
    <property type="entry name" value="SERINE/THREONINE-PROTEIN KINASE DOA-RELATED"/>
    <property type="match status" value="1"/>
</dbReference>
<reference evidence="12" key="1">
    <citation type="submission" date="2012-12" db="EMBL/GenBank/DDBJ databases">
        <authorList>
            <person name="Hellsten U."/>
            <person name="Grimwood J."/>
            <person name="Chapman J.A."/>
            <person name="Shapiro H."/>
            <person name="Aerts A."/>
            <person name="Otillar R.P."/>
            <person name="Terry A.Y."/>
            <person name="Boore J.L."/>
            <person name="Simakov O."/>
            <person name="Marletaz F."/>
            <person name="Cho S.-J."/>
            <person name="Edsinger-Gonzales E."/>
            <person name="Havlak P."/>
            <person name="Kuo D.-H."/>
            <person name="Larsson T."/>
            <person name="Lv J."/>
            <person name="Arendt D."/>
            <person name="Savage R."/>
            <person name="Osoegawa K."/>
            <person name="de Jong P."/>
            <person name="Lindberg D.R."/>
            <person name="Seaver E.C."/>
            <person name="Weisblat D.A."/>
            <person name="Putnam N.H."/>
            <person name="Grigoriev I.V."/>
            <person name="Rokhsar D.S."/>
        </authorList>
    </citation>
    <scope>NUCLEOTIDE SEQUENCE</scope>
</reference>
<reference evidence="11" key="3">
    <citation type="submission" date="2015-06" db="UniProtKB">
        <authorList>
            <consortium name="EnsemblMetazoa"/>
        </authorList>
    </citation>
    <scope>IDENTIFICATION</scope>
</reference>
<dbReference type="EMBL" id="AMQM01003276">
    <property type="status" value="NOT_ANNOTATED_CDS"/>
    <property type="molecule type" value="Genomic_DNA"/>
</dbReference>
<dbReference type="SMART" id="SM00220">
    <property type="entry name" value="S_TKc"/>
    <property type="match status" value="1"/>
</dbReference>
<sequence length="366" mass="42492">SKLPVIEDDSQGHLVYKEGSVVGGRCKSFSSTFHLTVGEGTFGKVAECLDLKARIRVALKIIKNVDRYRESAKLEVNVLQTIKDHDPEGTSLCVMVLDSFLYGGHVCISFPMLGLSVYDFLKDNGYQPYPMDQVKHISYQLCVAVKFLHELKLTHTDLKPENILFVCSDYEIVPGQSNSKRRKKLDYKRVLNTDIRLIDFGSATFDDEHHSSVISTRHYRAPEVLLDIGWTQPCDIWSIGCIIFELYTGFTLFQTHEDKEHLAMMERILGSIPYRMSKRSKTEYFWHGRLDWDYHSLAGKYVRETCRPLYRYIQGDSDSDRQLFDLVERMLEYEPAQRMPLEDVIRHSFFAQTRKQFNQKQQNGET</sequence>
<keyword evidence="12" id="KW-1185">Reference proteome</keyword>
<accession>T1G1V7</accession>
<evidence type="ECO:0000256" key="6">
    <source>
        <dbReference type="ARBA" id="ARBA00037966"/>
    </source>
</evidence>
<dbReference type="GO" id="GO:0005634">
    <property type="term" value="C:nucleus"/>
    <property type="evidence" value="ECO:0000318"/>
    <property type="project" value="GO_Central"/>
</dbReference>
<keyword evidence="5 7" id="KW-0067">ATP-binding</keyword>
<keyword evidence="3 7" id="KW-0547">Nucleotide-binding</keyword>
<dbReference type="KEGG" id="hro:HELRODRAFT_74790"/>
<dbReference type="InterPro" id="IPR017441">
    <property type="entry name" value="Protein_kinase_ATP_BS"/>
</dbReference>
<organism evidence="11 12">
    <name type="scientific">Helobdella robusta</name>
    <name type="common">Californian leech</name>
    <dbReference type="NCBI Taxonomy" id="6412"/>
    <lineage>
        <taxon>Eukaryota</taxon>
        <taxon>Metazoa</taxon>
        <taxon>Spiralia</taxon>
        <taxon>Lophotrochozoa</taxon>
        <taxon>Annelida</taxon>
        <taxon>Clitellata</taxon>
        <taxon>Hirudinea</taxon>
        <taxon>Rhynchobdellida</taxon>
        <taxon>Glossiphoniidae</taxon>
        <taxon>Helobdella</taxon>
    </lineage>
</organism>
<dbReference type="PROSITE" id="PS50011">
    <property type="entry name" value="PROTEIN_KINASE_DOM"/>
    <property type="match status" value="1"/>
</dbReference>
<dbReference type="OMA" id="SHERVHE"/>
<dbReference type="Pfam" id="PF00069">
    <property type="entry name" value="Pkinase"/>
    <property type="match status" value="1"/>
</dbReference>
<dbReference type="HOGENOM" id="CLU_000288_5_16_1"/>
<dbReference type="PROSITE" id="PS00107">
    <property type="entry name" value="PROTEIN_KINASE_ATP"/>
    <property type="match status" value="1"/>
</dbReference>
<name>T1G1V7_HELRO</name>
<dbReference type="RefSeq" id="XP_009013446.1">
    <property type="nucleotide sequence ID" value="XM_009015198.1"/>
</dbReference>
<dbReference type="InterPro" id="IPR008271">
    <property type="entry name" value="Ser/Thr_kinase_AS"/>
</dbReference>
<dbReference type="InterPro" id="IPR051175">
    <property type="entry name" value="CLK_kinases"/>
</dbReference>
<keyword evidence="1 8" id="KW-0723">Serine/threonine-protein kinase</keyword>
<proteinExistence type="inferred from homology"/>
<comment type="similarity">
    <text evidence="6">Belongs to the protein kinase superfamily. CMGC Ser/Thr protein kinase family. Lammer subfamily.</text>
</comment>
<dbReference type="SUPFAM" id="SSF56112">
    <property type="entry name" value="Protein kinase-like (PK-like)"/>
    <property type="match status" value="1"/>
</dbReference>
<dbReference type="GO" id="GO:0043484">
    <property type="term" value="P:regulation of RNA splicing"/>
    <property type="evidence" value="ECO:0000318"/>
    <property type="project" value="GO_Central"/>
</dbReference>
<dbReference type="EnsemblMetazoa" id="HelroT74790">
    <property type="protein sequence ID" value="HelroP74790"/>
    <property type="gene ID" value="HelroG74790"/>
</dbReference>
<evidence type="ECO:0000259" key="9">
    <source>
        <dbReference type="PROSITE" id="PS50011"/>
    </source>
</evidence>
<dbReference type="InParanoid" id="T1G1V7"/>
<dbReference type="Proteomes" id="UP000015101">
    <property type="component" value="Unassembled WGS sequence"/>
</dbReference>
<dbReference type="Gene3D" id="3.30.200.20">
    <property type="entry name" value="Phosphorylase Kinase, domain 1"/>
    <property type="match status" value="1"/>
</dbReference>
<evidence type="ECO:0000256" key="1">
    <source>
        <dbReference type="ARBA" id="ARBA00022527"/>
    </source>
</evidence>
<dbReference type="PANTHER" id="PTHR45646:SF11">
    <property type="entry name" value="SERINE_THREONINE-PROTEIN KINASE DOA"/>
    <property type="match status" value="1"/>
</dbReference>
<evidence type="ECO:0000256" key="7">
    <source>
        <dbReference type="PROSITE-ProRule" id="PRU10141"/>
    </source>
</evidence>
<dbReference type="GO" id="GO:0004674">
    <property type="term" value="F:protein serine/threonine kinase activity"/>
    <property type="evidence" value="ECO:0000318"/>
    <property type="project" value="GO_Central"/>
</dbReference>
<feature type="domain" description="Protein kinase" evidence="9">
    <location>
        <begin position="31"/>
        <end position="350"/>
    </location>
</feature>
<dbReference type="GeneID" id="20215055"/>
<evidence type="ECO:0000313" key="10">
    <source>
        <dbReference type="EMBL" id="ESO08516.1"/>
    </source>
</evidence>
<dbReference type="AlphaFoldDB" id="T1G1V7"/>
<dbReference type="Gene3D" id="1.10.510.10">
    <property type="entry name" value="Transferase(Phosphotransferase) domain 1"/>
    <property type="match status" value="1"/>
</dbReference>
<dbReference type="CDD" id="cd14134">
    <property type="entry name" value="PKc_CLK"/>
    <property type="match status" value="1"/>
</dbReference>
<keyword evidence="4" id="KW-0418">Kinase</keyword>
<keyword evidence="2" id="KW-0808">Transferase</keyword>
<evidence type="ECO:0000256" key="5">
    <source>
        <dbReference type="ARBA" id="ARBA00022840"/>
    </source>
</evidence>
<dbReference type="GO" id="GO:0005524">
    <property type="term" value="F:ATP binding"/>
    <property type="evidence" value="ECO:0007669"/>
    <property type="project" value="UniProtKB-UniRule"/>
</dbReference>
<dbReference type="InterPro" id="IPR000719">
    <property type="entry name" value="Prot_kinase_dom"/>
</dbReference>
<dbReference type="InterPro" id="IPR011009">
    <property type="entry name" value="Kinase-like_dom_sf"/>
</dbReference>
<evidence type="ECO:0000256" key="8">
    <source>
        <dbReference type="RuleBase" id="RU000304"/>
    </source>
</evidence>
<dbReference type="OrthoDB" id="283111at2759"/>
<evidence type="ECO:0000256" key="2">
    <source>
        <dbReference type="ARBA" id="ARBA00022679"/>
    </source>
</evidence>